<feature type="domain" description="BTB" evidence="3">
    <location>
        <begin position="58"/>
        <end position="137"/>
    </location>
</feature>
<keyword evidence="2" id="KW-0677">Repeat</keyword>
<evidence type="ECO:0000259" key="3">
    <source>
        <dbReference type="PROSITE" id="PS50097"/>
    </source>
</evidence>
<gene>
    <name evidence="4" type="ORF">GSOID_T00029725001</name>
</gene>
<dbReference type="CDD" id="cd14733">
    <property type="entry name" value="BACK"/>
    <property type="match status" value="1"/>
</dbReference>
<organism evidence="4">
    <name type="scientific">Oikopleura dioica</name>
    <name type="common">Tunicate</name>
    <dbReference type="NCBI Taxonomy" id="34765"/>
    <lineage>
        <taxon>Eukaryota</taxon>
        <taxon>Metazoa</taxon>
        <taxon>Chordata</taxon>
        <taxon>Tunicata</taxon>
        <taxon>Appendicularia</taxon>
        <taxon>Copelata</taxon>
        <taxon>Oikopleuridae</taxon>
        <taxon>Oikopleura</taxon>
    </lineage>
</organism>
<dbReference type="InterPro" id="IPR011333">
    <property type="entry name" value="SKP1/BTB/POZ_sf"/>
</dbReference>
<dbReference type="SMART" id="SM00612">
    <property type="entry name" value="Kelch"/>
    <property type="match status" value="5"/>
</dbReference>
<dbReference type="InterPro" id="IPR000210">
    <property type="entry name" value="BTB/POZ_dom"/>
</dbReference>
<reference evidence="4" key="1">
    <citation type="journal article" date="2010" name="Science">
        <title>Plasticity of animal genome architecture unmasked by rapid evolution of a pelagic tunicate.</title>
        <authorList>
            <person name="Denoeud F."/>
            <person name="Henriet S."/>
            <person name="Mungpakdee S."/>
            <person name="Aury J.M."/>
            <person name="Da Silva C."/>
            <person name="Brinkmann H."/>
            <person name="Mikhaleva J."/>
            <person name="Olsen L.C."/>
            <person name="Jubin C."/>
            <person name="Canestro C."/>
            <person name="Bouquet J.M."/>
            <person name="Danks G."/>
            <person name="Poulain J."/>
            <person name="Campsteijn C."/>
            <person name="Adamski M."/>
            <person name="Cross I."/>
            <person name="Yadetie F."/>
            <person name="Muffato M."/>
            <person name="Louis A."/>
            <person name="Butcher S."/>
            <person name="Tsagkogeorga G."/>
            <person name="Konrad A."/>
            <person name="Singh S."/>
            <person name="Jensen M.F."/>
            <person name="Cong E.H."/>
            <person name="Eikeseth-Otteraa H."/>
            <person name="Noel B."/>
            <person name="Anthouard V."/>
            <person name="Porcel B.M."/>
            <person name="Kachouri-Lafond R."/>
            <person name="Nishino A."/>
            <person name="Ugolini M."/>
            <person name="Chourrout P."/>
            <person name="Nishida H."/>
            <person name="Aasland R."/>
            <person name="Huzurbazar S."/>
            <person name="Westhof E."/>
            <person name="Delsuc F."/>
            <person name="Lehrach H."/>
            <person name="Reinhardt R."/>
            <person name="Weissenbach J."/>
            <person name="Roy S.W."/>
            <person name="Artiguenave F."/>
            <person name="Postlethwait J.H."/>
            <person name="Manak J.R."/>
            <person name="Thompson E.M."/>
            <person name="Jaillon O."/>
            <person name="Du Pasquier L."/>
            <person name="Boudinot P."/>
            <person name="Liberles D.A."/>
            <person name="Volff J.N."/>
            <person name="Philippe H."/>
            <person name="Lenhard B."/>
            <person name="Roest Crollius H."/>
            <person name="Wincker P."/>
            <person name="Chourrout D."/>
        </authorList>
    </citation>
    <scope>NUCLEOTIDE SEQUENCE [LARGE SCALE GENOMIC DNA]</scope>
</reference>
<dbReference type="EMBL" id="FN654824">
    <property type="protein sequence ID" value="CBY36694.1"/>
    <property type="molecule type" value="Genomic_DNA"/>
</dbReference>
<sequence>MSGKLESQNSYSSFKTESEVSHSITASSAYPETTFTSNTYHQGLLRGFDELRNDAHLCDVTLIAGNSKFPVHRTLLAACSPYFRSMFTKDAQSSTICRSEGSKYTWFSESIELRGISSEGLRHIVEFIYTGRIPISMSTVQNILAVSRHMQIQAVLDFCMEFLISAIDVNTCVDIIHIAEVFGMPQLEDKATSFMLDLFNKELTAYTLLPSMETGVHSHAVAVLNNFLYILGGQNHFEERGKTAVATVARYDPRFNTWMKIASMNERRAGFHVSAVAAYNRLYAVGGVNSVGRLSSVECYCVEEDRWKYVASTQHAICDHAGAVHRDKMYISGGFTDGHFSDAMLCYNPKHDIWERRTPMQHPRGWHQMVTIKDRVFVIGGNSGINKRIDVIETEVYSPDFDQWTTVAPLTMGQSEAGACIVNDRIFIVGGYCWSARRCIKVIQTYDSENDTWERVGNLPRGLAGLRLCTLTLPHHLIR</sequence>
<dbReference type="SMART" id="SM00225">
    <property type="entry name" value="BTB"/>
    <property type="match status" value="1"/>
</dbReference>
<dbReference type="InterPro" id="IPR015915">
    <property type="entry name" value="Kelch-typ_b-propeller"/>
</dbReference>
<dbReference type="Proteomes" id="UP000011014">
    <property type="component" value="Unassembled WGS sequence"/>
</dbReference>
<dbReference type="Pfam" id="PF00651">
    <property type="entry name" value="BTB"/>
    <property type="match status" value="1"/>
</dbReference>
<keyword evidence="1" id="KW-0880">Kelch repeat</keyword>
<dbReference type="SUPFAM" id="SSF117281">
    <property type="entry name" value="Kelch motif"/>
    <property type="match status" value="1"/>
</dbReference>
<protein>
    <recommendedName>
        <fullName evidence="3">BTB domain-containing protein</fullName>
    </recommendedName>
</protein>
<evidence type="ECO:0000256" key="1">
    <source>
        <dbReference type="ARBA" id="ARBA00022441"/>
    </source>
</evidence>
<dbReference type="Gene3D" id="2.120.10.80">
    <property type="entry name" value="Kelch-type beta propeller"/>
    <property type="match status" value="1"/>
</dbReference>
<dbReference type="AlphaFoldDB" id="E4YMI5"/>
<dbReference type="PANTHER" id="PTHR45632:SF27">
    <property type="entry name" value="KELCH-LIKE PROTEIN 9"/>
    <property type="match status" value="1"/>
</dbReference>
<accession>E4YMI5</accession>
<proteinExistence type="predicted"/>
<dbReference type="Pfam" id="PF01344">
    <property type="entry name" value="Kelch_1"/>
    <property type="match status" value="1"/>
</dbReference>
<evidence type="ECO:0000313" key="4">
    <source>
        <dbReference type="EMBL" id="CBY36694.1"/>
    </source>
</evidence>
<dbReference type="Gene3D" id="3.30.710.10">
    <property type="entry name" value="Potassium Channel Kv1.1, Chain A"/>
    <property type="match status" value="1"/>
</dbReference>
<name>E4YMI5_OIKDI</name>
<evidence type="ECO:0000256" key="2">
    <source>
        <dbReference type="ARBA" id="ARBA00022737"/>
    </source>
</evidence>
<dbReference type="PANTHER" id="PTHR45632">
    <property type="entry name" value="LD33804P"/>
    <property type="match status" value="1"/>
</dbReference>
<dbReference type="Pfam" id="PF24681">
    <property type="entry name" value="Kelch_KLHDC2_KLHL20_DRC7"/>
    <property type="match status" value="1"/>
</dbReference>
<dbReference type="SUPFAM" id="SSF54695">
    <property type="entry name" value="POZ domain"/>
    <property type="match status" value="1"/>
</dbReference>
<dbReference type="PROSITE" id="PS50097">
    <property type="entry name" value="BTB"/>
    <property type="match status" value="1"/>
</dbReference>
<dbReference type="InterPro" id="IPR006652">
    <property type="entry name" value="Kelch_1"/>
</dbReference>